<dbReference type="InterPro" id="IPR011437">
    <property type="entry name" value="DUF1540"/>
</dbReference>
<evidence type="ECO:0000313" key="2">
    <source>
        <dbReference type="EMBL" id="QDH19997.1"/>
    </source>
</evidence>
<feature type="domain" description="DUF1540" evidence="1">
    <location>
        <begin position="5"/>
        <end position="40"/>
    </location>
</feature>
<keyword evidence="3" id="KW-1185">Reference proteome</keyword>
<dbReference type="EMBL" id="CP041217">
    <property type="protein sequence ID" value="QDH19997.1"/>
    <property type="molecule type" value="Genomic_DNA"/>
</dbReference>
<dbReference type="AlphaFoldDB" id="A0A4Y6UUI4"/>
<name>A0A4Y6UUI4_SACBS</name>
<reference evidence="2 3" key="1">
    <citation type="submission" date="2019-06" db="EMBL/GenBank/DDBJ databases">
        <title>Saccharibacillus brassicae sp. nov., an endophytic bacterium isolated from Chinese cabbage seeds (Brassica pekinensis).</title>
        <authorList>
            <person name="Jiang L."/>
            <person name="Lee J."/>
            <person name="Kim S.W."/>
        </authorList>
    </citation>
    <scope>NUCLEOTIDE SEQUENCE [LARGE SCALE GENOMIC DNA]</scope>
    <source>
        <strain evidence="3">KCTC 43072 / ATSA2</strain>
    </source>
</reference>
<protein>
    <submittedName>
        <fullName evidence="2">DUF1540 domain-containing protein</fullName>
    </submittedName>
</protein>
<dbReference type="Pfam" id="PF07561">
    <property type="entry name" value="DUF1540"/>
    <property type="match status" value="1"/>
</dbReference>
<proteinExistence type="predicted"/>
<organism evidence="2 3">
    <name type="scientific">Saccharibacillus brassicae</name>
    <dbReference type="NCBI Taxonomy" id="2583377"/>
    <lineage>
        <taxon>Bacteria</taxon>
        <taxon>Bacillati</taxon>
        <taxon>Bacillota</taxon>
        <taxon>Bacilli</taxon>
        <taxon>Bacillales</taxon>
        <taxon>Paenibacillaceae</taxon>
        <taxon>Saccharibacillus</taxon>
    </lineage>
</organism>
<evidence type="ECO:0000313" key="3">
    <source>
        <dbReference type="Proteomes" id="UP000316968"/>
    </source>
</evidence>
<sequence>MMSDIKCQVSDCTNWDDNTCTAEKIEVVFAPDHTAECTTFEEKQTA</sequence>
<gene>
    <name evidence="2" type="ORF">FFV09_03440</name>
</gene>
<dbReference type="KEGG" id="saca:FFV09_03440"/>
<evidence type="ECO:0000259" key="1">
    <source>
        <dbReference type="Pfam" id="PF07561"/>
    </source>
</evidence>
<dbReference type="Proteomes" id="UP000316968">
    <property type="component" value="Chromosome"/>
</dbReference>
<dbReference type="OrthoDB" id="2680038at2"/>
<accession>A0A4Y6UUI4</accession>